<feature type="domain" description="Major facilitator superfamily (MFS) profile" evidence="8">
    <location>
        <begin position="1"/>
        <end position="369"/>
    </location>
</feature>
<keyword evidence="10" id="KW-1185">Reference proteome</keyword>
<feature type="transmembrane region" description="Helical" evidence="7">
    <location>
        <begin position="59"/>
        <end position="78"/>
    </location>
</feature>
<dbReference type="InterPro" id="IPR001958">
    <property type="entry name" value="Tet-R_TetA/multi-R_MdtG-like"/>
</dbReference>
<feature type="transmembrane region" description="Helical" evidence="7">
    <location>
        <begin position="120"/>
        <end position="140"/>
    </location>
</feature>
<dbReference type="InterPro" id="IPR050189">
    <property type="entry name" value="MFS_Efflux_Transporters"/>
</dbReference>
<sequence>MFLIGTDTFLISPLLPALTKIYHISADVSGWMVSAYALGYATFALIAGPISDYLDRKKVMIFGMIGFAISTFLCGLAPNFWTMMLFRLLAGISAAFITPQVWASIPVLVAPKNIVKTMGYTTAGLSLSQMIGIPIGSYLAAMSWHAPFFAIACCSVILMIGLLFILPSLPTSSNTTNKRRSIIDVYLRLFKTPTITIYIIAYFIFQTGNFAAFSFIGSWLSSDFQLHIAEVGTAMIALGLGNTFGSIFGNHLVKKLGVRKSLLFAFCSLIILYTVLPFALNLMIAELLLFMIFLIGGFVFPIFISTLQALTTTARGTVSAMANAAMYGGTALGGMIGGLLLNHFRGFFGVSFFTVVMYMFSLFIYIKGGIFKTEKRYHRLQEIQKVERK</sequence>
<comment type="subcellular location">
    <subcellularLocation>
        <location evidence="1">Cell membrane</location>
        <topology evidence="1">Multi-pass membrane protein</topology>
    </subcellularLocation>
</comment>
<proteinExistence type="predicted"/>
<dbReference type="PANTHER" id="PTHR43124:SF3">
    <property type="entry name" value="CHLORAMPHENICOL EFFLUX PUMP RV0191"/>
    <property type="match status" value="1"/>
</dbReference>
<reference evidence="9 10" key="1">
    <citation type="submission" date="2020-02" db="EMBL/GenBank/DDBJ databases">
        <authorList>
            <person name="Feng H."/>
        </authorList>
    </citation>
    <scope>NUCLEOTIDE SEQUENCE [LARGE SCALE GENOMIC DNA]</scope>
    <source>
        <strain evidence="9 10">Gsoil 114</strain>
    </source>
</reference>
<evidence type="ECO:0000256" key="1">
    <source>
        <dbReference type="ARBA" id="ARBA00004651"/>
    </source>
</evidence>
<dbReference type="RefSeq" id="WP_052137800.1">
    <property type="nucleotide sequence ID" value="NZ_JAAIWK010000014.1"/>
</dbReference>
<comment type="caution">
    <text evidence="9">The sequence shown here is derived from an EMBL/GenBank/DDBJ whole genome shotgun (WGS) entry which is preliminary data.</text>
</comment>
<evidence type="ECO:0000256" key="7">
    <source>
        <dbReference type="SAM" id="Phobius"/>
    </source>
</evidence>
<evidence type="ECO:0000256" key="2">
    <source>
        <dbReference type="ARBA" id="ARBA00022448"/>
    </source>
</evidence>
<feature type="transmembrane region" description="Helical" evidence="7">
    <location>
        <begin position="146"/>
        <end position="166"/>
    </location>
</feature>
<dbReference type="OrthoDB" id="212436at2"/>
<dbReference type="SUPFAM" id="SSF103473">
    <property type="entry name" value="MFS general substrate transporter"/>
    <property type="match status" value="1"/>
</dbReference>
<reference evidence="9 10" key="2">
    <citation type="submission" date="2020-03" db="EMBL/GenBank/DDBJ databases">
        <title>Bacillus aquiflavi sp. nov., isolated from yellow water of strong flavor Chinese baijiu in Yibin region of China.</title>
        <authorList>
            <person name="Xie J."/>
        </authorList>
    </citation>
    <scope>NUCLEOTIDE SEQUENCE [LARGE SCALE GENOMIC DNA]</scope>
    <source>
        <strain evidence="9 10">Gsoil 114</strain>
    </source>
</reference>
<dbReference type="Gene3D" id="1.20.1250.20">
    <property type="entry name" value="MFS general substrate transporter like domains"/>
    <property type="match status" value="1"/>
</dbReference>
<feature type="transmembrane region" description="Helical" evidence="7">
    <location>
        <begin position="288"/>
        <end position="310"/>
    </location>
</feature>
<feature type="transmembrane region" description="Helical" evidence="7">
    <location>
        <begin position="225"/>
        <end position="249"/>
    </location>
</feature>
<dbReference type="InterPro" id="IPR011701">
    <property type="entry name" value="MFS"/>
</dbReference>
<accession>A0A6M0P668</accession>
<dbReference type="PRINTS" id="PR01035">
    <property type="entry name" value="TCRTETA"/>
</dbReference>
<gene>
    <name evidence="9" type="ORF">G4D61_09615</name>
</gene>
<feature type="transmembrane region" description="Helical" evidence="7">
    <location>
        <begin position="28"/>
        <end position="47"/>
    </location>
</feature>
<evidence type="ECO:0000313" key="10">
    <source>
        <dbReference type="Proteomes" id="UP000476934"/>
    </source>
</evidence>
<dbReference type="GO" id="GO:0022857">
    <property type="term" value="F:transmembrane transporter activity"/>
    <property type="evidence" value="ECO:0007669"/>
    <property type="project" value="InterPro"/>
</dbReference>
<keyword evidence="5 7" id="KW-1133">Transmembrane helix</keyword>
<feature type="transmembrane region" description="Helical" evidence="7">
    <location>
        <begin position="347"/>
        <end position="366"/>
    </location>
</feature>
<protein>
    <submittedName>
        <fullName evidence="9">MFS transporter</fullName>
    </submittedName>
</protein>
<dbReference type="Proteomes" id="UP000476934">
    <property type="component" value="Unassembled WGS sequence"/>
</dbReference>
<keyword evidence="3" id="KW-1003">Cell membrane</keyword>
<evidence type="ECO:0000256" key="4">
    <source>
        <dbReference type="ARBA" id="ARBA00022692"/>
    </source>
</evidence>
<dbReference type="InterPro" id="IPR036259">
    <property type="entry name" value="MFS_trans_sf"/>
</dbReference>
<dbReference type="GO" id="GO:0005886">
    <property type="term" value="C:plasma membrane"/>
    <property type="evidence" value="ECO:0007669"/>
    <property type="project" value="UniProtKB-SubCell"/>
</dbReference>
<feature type="transmembrane region" description="Helical" evidence="7">
    <location>
        <begin position="261"/>
        <end position="282"/>
    </location>
</feature>
<dbReference type="PANTHER" id="PTHR43124">
    <property type="entry name" value="PURINE EFFLUX PUMP PBUE"/>
    <property type="match status" value="1"/>
</dbReference>
<dbReference type="AlphaFoldDB" id="A0A6M0P668"/>
<dbReference type="PROSITE" id="PS50850">
    <property type="entry name" value="MFS"/>
    <property type="match status" value="1"/>
</dbReference>
<evidence type="ECO:0000256" key="5">
    <source>
        <dbReference type="ARBA" id="ARBA00022989"/>
    </source>
</evidence>
<evidence type="ECO:0000256" key="3">
    <source>
        <dbReference type="ARBA" id="ARBA00022475"/>
    </source>
</evidence>
<evidence type="ECO:0000259" key="8">
    <source>
        <dbReference type="PROSITE" id="PS50850"/>
    </source>
</evidence>
<keyword evidence="4 7" id="KW-0812">Transmembrane</keyword>
<evidence type="ECO:0000313" key="9">
    <source>
        <dbReference type="EMBL" id="NEY20216.1"/>
    </source>
</evidence>
<dbReference type="InterPro" id="IPR020846">
    <property type="entry name" value="MFS_dom"/>
</dbReference>
<dbReference type="CDD" id="cd17324">
    <property type="entry name" value="MFS_NepI_like"/>
    <property type="match status" value="1"/>
</dbReference>
<keyword evidence="2" id="KW-0813">Transport</keyword>
<name>A0A6M0P668_9BACI</name>
<organism evidence="9 10">
    <name type="scientific">Heyndrickxia ginsengihumi</name>
    <dbReference type="NCBI Taxonomy" id="363870"/>
    <lineage>
        <taxon>Bacteria</taxon>
        <taxon>Bacillati</taxon>
        <taxon>Bacillota</taxon>
        <taxon>Bacilli</taxon>
        <taxon>Bacillales</taxon>
        <taxon>Bacillaceae</taxon>
        <taxon>Heyndrickxia</taxon>
    </lineage>
</organism>
<keyword evidence="6 7" id="KW-0472">Membrane</keyword>
<dbReference type="EMBL" id="JAAIWK010000014">
    <property type="protein sequence ID" value="NEY20216.1"/>
    <property type="molecule type" value="Genomic_DNA"/>
</dbReference>
<feature type="transmembrane region" description="Helical" evidence="7">
    <location>
        <begin position="322"/>
        <end position="341"/>
    </location>
</feature>
<feature type="transmembrane region" description="Helical" evidence="7">
    <location>
        <begin position="84"/>
        <end position="108"/>
    </location>
</feature>
<evidence type="ECO:0000256" key="6">
    <source>
        <dbReference type="ARBA" id="ARBA00023136"/>
    </source>
</evidence>
<dbReference type="Pfam" id="PF07690">
    <property type="entry name" value="MFS_1"/>
    <property type="match status" value="1"/>
</dbReference>